<protein>
    <recommendedName>
        <fullName evidence="3">DUF4386 domain-containing protein</fullName>
    </recommendedName>
</protein>
<proteinExistence type="predicted"/>
<feature type="non-terminal residue" evidence="2">
    <location>
        <position position="1"/>
    </location>
</feature>
<sequence>GLAIFFPLEGMETGYLNLVKDADWLWVNIVGLIATMLLAVGFLGLYLKQAKESGLLGFIGFLLAFFGSLLFMCIQYIETVLWPIFTEHAQGLLEHEGAMFTDTVFTIFYLIMGYSLALGFVIFGIATLRAKILSKWGALLMMIGGVVFSLVISVIIVRTVGIVLLAAGLVWLGWGIGKDDREA</sequence>
<evidence type="ECO:0008006" key="3">
    <source>
        <dbReference type="Google" id="ProtNLM"/>
    </source>
</evidence>
<feature type="transmembrane region" description="Helical" evidence="1">
    <location>
        <begin position="54"/>
        <end position="77"/>
    </location>
</feature>
<keyword evidence="1" id="KW-0472">Membrane</keyword>
<reference evidence="2" key="1">
    <citation type="journal article" date="2014" name="Front. Microbiol.">
        <title>High frequency of phylogenetically diverse reductive dehalogenase-homologous genes in deep subseafloor sedimentary metagenomes.</title>
        <authorList>
            <person name="Kawai M."/>
            <person name="Futagami T."/>
            <person name="Toyoda A."/>
            <person name="Takaki Y."/>
            <person name="Nishi S."/>
            <person name="Hori S."/>
            <person name="Arai W."/>
            <person name="Tsubouchi T."/>
            <person name="Morono Y."/>
            <person name="Uchiyama I."/>
            <person name="Ito T."/>
            <person name="Fujiyama A."/>
            <person name="Inagaki F."/>
            <person name="Takami H."/>
        </authorList>
    </citation>
    <scope>NUCLEOTIDE SEQUENCE</scope>
    <source>
        <strain evidence="2">Expedition CK06-06</strain>
    </source>
</reference>
<keyword evidence="1" id="KW-0812">Transmembrane</keyword>
<dbReference type="EMBL" id="BARS01024351">
    <property type="protein sequence ID" value="GAG06839.1"/>
    <property type="molecule type" value="Genomic_DNA"/>
</dbReference>
<organism evidence="2">
    <name type="scientific">marine sediment metagenome</name>
    <dbReference type="NCBI Taxonomy" id="412755"/>
    <lineage>
        <taxon>unclassified sequences</taxon>
        <taxon>metagenomes</taxon>
        <taxon>ecological metagenomes</taxon>
    </lineage>
</organism>
<feature type="transmembrane region" description="Helical" evidence="1">
    <location>
        <begin position="107"/>
        <end position="126"/>
    </location>
</feature>
<comment type="caution">
    <text evidence="2">The sequence shown here is derived from an EMBL/GenBank/DDBJ whole genome shotgun (WGS) entry which is preliminary data.</text>
</comment>
<accession>X0UM28</accession>
<feature type="transmembrane region" description="Helical" evidence="1">
    <location>
        <begin position="24"/>
        <end position="47"/>
    </location>
</feature>
<name>X0UM28_9ZZZZ</name>
<keyword evidence="1" id="KW-1133">Transmembrane helix</keyword>
<gene>
    <name evidence="2" type="ORF">S01H1_38662</name>
</gene>
<dbReference type="AlphaFoldDB" id="X0UM28"/>
<evidence type="ECO:0000256" key="1">
    <source>
        <dbReference type="SAM" id="Phobius"/>
    </source>
</evidence>
<evidence type="ECO:0000313" key="2">
    <source>
        <dbReference type="EMBL" id="GAG06839.1"/>
    </source>
</evidence>
<feature type="transmembrane region" description="Helical" evidence="1">
    <location>
        <begin position="138"/>
        <end position="171"/>
    </location>
</feature>